<name>A0ACB8Q470_9AGAM</name>
<dbReference type="Proteomes" id="UP000814128">
    <property type="component" value="Unassembled WGS sequence"/>
</dbReference>
<comment type="caution">
    <text evidence="1">The sequence shown here is derived from an EMBL/GenBank/DDBJ whole genome shotgun (WGS) entry which is preliminary data.</text>
</comment>
<sequence>MHFPDDTQLEKRFLLGDSIRSMYAFVHSTVLDNVKPIMLVICASTLISRSHPSDPCIHRLTIEEWCALKSGAWNSRATSKNRPCPHLALQLCLLDNILGRSHSSSPSFTVCPSAFRRTNSHSSPPSPTDISRPISI</sequence>
<keyword evidence="2" id="KW-1185">Reference proteome</keyword>
<reference evidence="1" key="2">
    <citation type="journal article" date="2022" name="New Phytol.">
        <title>Evolutionary transition to the ectomycorrhizal habit in the genomes of a hyperdiverse lineage of mushroom-forming fungi.</title>
        <authorList>
            <person name="Looney B."/>
            <person name="Miyauchi S."/>
            <person name="Morin E."/>
            <person name="Drula E."/>
            <person name="Courty P.E."/>
            <person name="Kohler A."/>
            <person name="Kuo A."/>
            <person name="LaButti K."/>
            <person name="Pangilinan J."/>
            <person name="Lipzen A."/>
            <person name="Riley R."/>
            <person name="Andreopoulos W."/>
            <person name="He G."/>
            <person name="Johnson J."/>
            <person name="Nolan M."/>
            <person name="Tritt A."/>
            <person name="Barry K.W."/>
            <person name="Grigoriev I.V."/>
            <person name="Nagy L.G."/>
            <person name="Hibbett D."/>
            <person name="Henrissat B."/>
            <person name="Matheny P.B."/>
            <person name="Labbe J."/>
            <person name="Martin F.M."/>
        </authorList>
    </citation>
    <scope>NUCLEOTIDE SEQUENCE</scope>
    <source>
        <strain evidence="1">EC-137</strain>
    </source>
</reference>
<reference evidence="1" key="1">
    <citation type="submission" date="2021-02" db="EMBL/GenBank/DDBJ databases">
        <authorList>
            <consortium name="DOE Joint Genome Institute"/>
            <person name="Ahrendt S."/>
            <person name="Looney B.P."/>
            <person name="Miyauchi S."/>
            <person name="Morin E."/>
            <person name="Drula E."/>
            <person name="Courty P.E."/>
            <person name="Chicoki N."/>
            <person name="Fauchery L."/>
            <person name="Kohler A."/>
            <person name="Kuo A."/>
            <person name="Labutti K."/>
            <person name="Pangilinan J."/>
            <person name="Lipzen A."/>
            <person name="Riley R."/>
            <person name="Andreopoulos W."/>
            <person name="He G."/>
            <person name="Johnson J."/>
            <person name="Barry K.W."/>
            <person name="Grigoriev I.V."/>
            <person name="Nagy L."/>
            <person name="Hibbett D."/>
            <person name="Henrissat B."/>
            <person name="Matheny P.B."/>
            <person name="Labbe J."/>
            <person name="Martin F."/>
        </authorList>
    </citation>
    <scope>NUCLEOTIDE SEQUENCE</scope>
    <source>
        <strain evidence="1">EC-137</strain>
    </source>
</reference>
<evidence type="ECO:0000313" key="1">
    <source>
        <dbReference type="EMBL" id="KAI0026531.1"/>
    </source>
</evidence>
<proteinExistence type="predicted"/>
<accession>A0ACB8Q470</accession>
<organism evidence="1 2">
    <name type="scientific">Vararia minispora EC-137</name>
    <dbReference type="NCBI Taxonomy" id="1314806"/>
    <lineage>
        <taxon>Eukaryota</taxon>
        <taxon>Fungi</taxon>
        <taxon>Dikarya</taxon>
        <taxon>Basidiomycota</taxon>
        <taxon>Agaricomycotina</taxon>
        <taxon>Agaricomycetes</taxon>
        <taxon>Russulales</taxon>
        <taxon>Lachnocladiaceae</taxon>
        <taxon>Vararia</taxon>
    </lineage>
</organism>
<dbReference type="EMBL" id="MU274438">
    <property type="protein sequence ID" value="KAI0026531.1"/>
    <property type="molecule type" value="Genomic_DNA"/>
</dbReference>
<protein>
    <submittedName>
        <fullName evidence="1">Uncharacterized protein</fullName>
    </submittedName>
</protein>
<gene>
    <name evidence="1" type="ORF">K488DRAFT_92386</name>
</gene>
<evidence type="ECO:0000313" key="2">
    <source>
        <dbReference type="Proteomes" id="UP000814128"/>
    </source>
</evidence>